<reference evidence="8" key="1">
    <citation type="journal article" date="2019" name="Int. J. Syst. Evol. Microbiol.">
        <title>The Global Catalogue of Microorganisms (GCM) 10K type strain sequencing project: providing services to taxonomists for standard genome sequencing and annotation.</title>
        <authorList>
            <consortium name="The Broad Institute Genomics Platform"/>
            <consortium name="The Broad Institute Genome Sequencing Center for Infectious Disease"/>
            <person name="Wu L."/>
            <person name="Ma J."/>
        </authorList>
    </citation>
    <scope>NUCLEOTIDE SEQUENCE [LARGE SCALE GENOMIC DNA]</scope>
    <source>
        <strain evidence="8">CGMCC 1.15304</strain>
    </source>
</reference>
<feature type="domain" description="Sodium/calcium exchanger membrane region" evidence="6">
    <location>
        <begin position="2"/>
        <end position="139"/>
    </location>
</feature>
<evidence type="ECO:0000256" key="5">
    <source>
        <dbReference type="SAM" id="Phobius"/>
    </source>
</evidence>
<evidence type="ECO:0000313" key="7">
    <source>
        <dbReference type="EMBL" id="MFC4347773.1"/>
    </source>
</evidence>
<dbReference type="EMBL" id="JBHSCR010000005">
    <property type="protein sequence ID" value="MFC4347773.1"/>
    <property type="molecule type" value="Genomic_DNA"/>
</dbReference>
<dbReference type="NCBIfam" id="TIGR00367">
    <property type="entry name" value="calcium/sodium antiporter"/>
    <property type="match status" value="1"/>
</dbReference>
<evidence type="ECO:0000313" key="8">
    <source>
        <dbReference type="Proteomes" id="UP001595776"/>
    </source>
</evidence>
<proteinExistence type="predicted"/>
<feature type="transmembrane region" description="Helical" evidence="5">
    <location>
        <begin position="240"/>
        <end position="260"/>
    </location>
</feature>
<dbReference type="InterPro" id="IPR004837">
    <property type="entry name" value="NaCa_Exmemb"/>
</dbReference>
<keyword evidence="4 5" id="KW-0472">Membrane</keyword>
<dbReference type="InterPro" id="IPR044880">
    <property type="entry name" value="NCX_ion-bd_dom_sf"/>
</dbReference>
<feature type="transmembrane region" description="Helical" evidence="5">
    <location>
        <begin position="204"/>
        <end position="228"/>
    </location>
</feature>
<feature type="transmembrane region" description="Helical" evidence="5">
    <location>
        <begin position="297"/>
        <end position="314"/>
    </location>
</feature>
<gene>
    <name evidence="7" type="ORF">ACFO5Q_07960</name>
</gene>
<feature type="domain" description="Sodium/calcium exchanger membrane region" evidence="6">
    <location>
        <begin position="171"/>
        <end position="311"/>
    </location>
</feature>
<evidence type="ECO:0000256" key="1">
    <source>
        <dbReference type="ARBA" id="ARBA00004141"/>
    </source>
</evidence>
<evidence type="ECO:0000256" key="4">
    <source>
        <dbReference type="ARBA" id="ARBA00023136"/>
    </source>
</evidence>
<comment type="caution">
    <text evidence="7">The sequence shown here is derived from an EMBL/GenBank/DDBJ whole genome shotgun (WGS) entry which is preliminary data.</text>
</comment>
<dbReference type="InterPro" id="IPR004481">
    <property type="entry name" value="K/Na/Ca-exchanger"/>
</dbReference>
<dbReference type="Pfam" id="PF01699">
    <property type="entry name" value="Na_Ca_ex"/>
    <property type="match status" value="2"/>
</dbReference>
<feature type="transmembrane region" description="Helical" evidence="5">
    <location>
        <begin position="100"/>
        <end position="117"/>
    </location>
</feature>
<evidence type="ECO:0000256" key="3">
    <source>
        <dbReference type="ARBA" id="ARBA00022989"/>
    </source>
</evidence>
<organism evidence="7 8">
    <name type="scientific">Kordiimonas lipolytica</name>
    <dbReference type="NCBI Taxonomy" id="1662421"/>
    <lineage>
        <taxon>Bacteria</taxon>
        <taxon>Pseudomonadati</taxon>
        <taxon>Pseudomonadota</taxon>
        <taxon>Alphaproteobacteria</taxon>
        <taxon>Kordiimonadales</taxon>
        <taxon>Kordiimonadaceae</taxon>
        <taxon>Kordiimonas</taxon>
    </lineage>
</organism>
<feature type="transmembrane region" description="Helical" evidence="5">
    <location>
        <begin position="160"/>
        <end position="184"/>
    </location>
</feature>
<dbReference type="PANTHER" id="PTHR10846:SF8">
    <property type="entry name" value="INNER MEMBRANE PROTEIN YRBG"/>
    <property type="match status" value="1"/>
</dbReference>
<dbReference type="RefSeq" id="WP_197421302.1">
    <property type="nucleotide sequence ID" value="NZ_JBHSCR010000005.1"/>
</dbReference>
<keyword evidence="8" id="KW-1185">Reference proteome</keyword>
<feature type="transmembrane region" description="Helical" evidence="5">
    <location>
        <begin position="123"/>
        <end position="139"/>
    </location>
</feature>
<feature type="transmembrane region" description="Helical" evidence="5">
    <location>
        <begin position="73"/>
        <end position="91"/>
    </location>
</feature>
<protein>
    <submittedName>
        <fullName evidence="7">Calcium/sodium antiporter</fullName>
    </submittedName>
</protein>
<sequence>MYIAGGFLLLFAGGESLLRGSVALAERFKLSKLLIGMVIVGFGTSLPELIVSVTAATGGVPDLALGNVVGSNIANVLLILGVSAAISPVACGQREVSRDMLAVLIASFIVAACSFLGAVPWYVGVGMLLALGVYLFYAYRTERTNLLKEMRFREHVEEDVGTPSLSLTAAIIACAFGLFCLPVGADFLVEGSTSIATRLGIPDAVIGLTIVAVGTSLPELATAFVAAYRGHSDVVIGNIVGSNLFNILGVLGATSVVAPIPMEGRIASTDIWLMLGVAGLMYVAARTGRVISRIEGVLFLVLFAAYVTWAYAAVP</sequence>
<dbReference type="Gene3D" id="1.20.1420.30">
    <property type="entry name" value="NCX, central ion-binding region"/>
    <property type="match status" value="2"/>
</dbReference>
<feature type="transmembrane region" description="Helical" evidence="5">
    <location>
        <begin position="266"/>
        <end position="285"/>
    </location>
</feature>
<name>A0ABV8UBB8_9PROT</name>
<evidence type="ECO:0000259" key="6">
    <source>
        <dbReference type="Pfam" id="PF01699"/>
    </source>
</evidence>
<keyword evidence="3 5" id="KW-1133">Transmembrane helix</keyword>
<dbReference type="Proteomes" id="UP001595776">
    <property type="component" value="Unassembled WGS sequence"/>
</dbReference>
<accession>A0ABV8UBB8</accession>
<evidence type="ECO:0000256" key="2">
    <source>
        <dbReference type="ARBA" id="ARBA00022692"/>
    </source>
</evidence>
<keyword evidence="2 5" id="KW-0812">Transmembrane</keyword>
<comment type="subcellular location">
    <subcellularLocation>
        <location evidence="1">Membrane</location>
        <topology evidence="1">Multi-pass membrane protein</topology>
    </subcellularLocation>
</comment>
<dbReference type="PANTHER" id="PTHR10846">
    <property type="entry name" value="SODIUM/POTASSIUM/CALCIUM EXCHANGER"/>
    <property type="match status" value="1"/>
</dbReference>